<proteinExistence type="inferred from homology"/>
<dbReference type="GO" id="GO:0005829">
    <property type="term" value="C:cytosol"/>
    <property type="evidence" value="ECO:0007669"/>
    <property type="project" value="TreeGrafter"/>
</dbReference>
<feature type="region of interest" description="Disordered" evidence="6">
    <location>
        <begin position="1"/>
        <end position="38"/>
    </location>
</feature>
<dbReference type="Gene3D" id="3.30.46.10">
    <property type="entry name" value="Glycine N-methyltransferase, chain A, domain 1"/>
    <property type="match status" value="1"/>
</dbReference>
<evidence type="ECO:0000256" key="2">
    <source>
        <dbReference type="ARBA" id="ARBA00022603"/>
    </source>
</evidence>
<comment type="caution">
    <text evidence="9">The sequence shown here is derived from an EMBL/GenBank/DDBJ whole genome shotgun (WGS) entry which is preliminary data.</text>
</comment>
<evidence type="ECO:0000256" key="3">
    <source>
        <dbReference type="ARBA" id="ARBA00022679"/>
    </source>
</evidence>
<dbReference type="InterPro" id="IPR029063">
    <property type="entry name" value="SAM-dependent_MTases_sf"/>
</dbReference>
<evidence type="ECO:0000259" key="7">
    <source>
        <dbReference type="Pfam" id="PF08241"/>
    </source>
</evidence>
<feature type="compositionally biased region" description="Basic and acidic residues" evidence="6">
    <location>
        <begin position="28"/>
        <end position="38"/>
    </location>
</feature>
<keyword evidence="10" id="KW-1185">Reference proteome</keyword>
<dbReference type="SUPFAM" id="SSF53335">
    <property type="entry name" value="S-adenosyl-L-methionine-dependent methyltransferases"/>
    <property type="match status" value="2"/>
</dbReference>
<keyword evidence="3 9" id="KW-0808">Transferase</keyword>
<dbReference type="GO" id="GO:0052729">
    <property type="term" value="F:dimethylglycine N-methyltransferase activity"/>
    <property type="evidence" value="ECO:0007669"/>
    <property type="project" value="UniProtKB-ARBA"/>
</dbReference>
<evidence type="ECO:0000256" key="6">
    <source>
        <dbReference type="SAM" id="MobiDB-lite"/>
    </source>
</evidence>
<dbReference type="GO" id="GO:0042802">
    <property type="term" value="F:identical protein binding"/>
    <property type="evidence" value="ECO:0007669"/>
    <property type="project" value="TreeGrafter"/>
</dbReference>
<dbReference type="GO" id="GO:0046498">
    <property type="term" value="P:S-adenosylhomocysteine metabolic process"/>
    <property type="evidence" value="ECO:0007669"/>
    <property type="project" value="TreeGrafter"/>
</dbReference>
<evidence type="ECO:0000256" key="1">
    <source>
        <dbReference type="ARBA" id="ARBA00008361"/>
    </source>
</evidence>
<sequence length="569" mass="65041">MARKNSEAVEVAGRAKEPEPESSGNPDVHQDFGDDPLEVRTTDHYTEEYVTGFVDKWDELIDWKARSESEGTFFVEQLKKHGVRKVLDVATGTGFHSVRLLEEGFETVSADGSPQMLAKAFENGVKHGGHILRVVNADWRWLNRDVHGEYDAIVCLGNSFTHLFTERDRRKALAEFYAMLKHDGILILDQRNYDSILDQGFSSKHTYYYCGEDVSAVPEHVDDGLARFRYNFADGSEYHLNMYPLRKNYVRRLMREVGFQRIETYGDFQQTYREDEPDFFIHVAEKRYRPDEELTDVYSSTVNVARDYYNSDDADNFYAIVWGGEDIHVGLYASPDEDIATASRRTVEQMAAALKLDEDTKILDLGAGYGGSARYLAKTFGCKVTCLNLSEVENERNRKLNREQNLDDLITVVDGSFEDLPFEDNSYDVIWSQDAFLHSGDRSRVLEEATRVLRPSGTFIFTDPMAADDCPRGALEPILARLQLETMGSPDYYRRELWRLGLGQVEFHDESAQLPQHYGRVLNELEKRTSDLDGRVSSEYQERMKAGLKNWVNGGNAGNLAWGVFVARR</sequence>
<evidence type="ECO:0000256" key="4">
    <source>
        <dbReference type="ARBA" id="ARBA00022691"/>
    </source>
</evidence>
<dbReference type="GO" id="GO:0017174">
    <property type="term" value="F:glycine N-methyltransferase activity"/>
    <property type="evidence" value="ECO:0007669"/>
    <property type="project" value="InterPro"/>
</dbReference>
<dbReference type="PANTHER" id="PTHR16458">
    <property type="entry name" value="GLYCINE N-METHYLTRANSFERASE"/>
    <property type="match status" value="1"/>
</dbReference>
<comment type="pathway">
    <text evidence="5">Amine and polyamine biosynthesis; betaine biosynthesis via glycine pathway; betaine from glycine: step 3/3.</text>
</comment>
<evidence type="ECO:0000313" key="10">
    <source>
        <dbReference type="Proteomes" id="UP000460435"/>
    </source>
</evidence>
<feature type="domain" description="Methyltransferase" evidence="8">
    <location>
        <begin position="86"/>
        <end position="184"/>
    </location>
</feature>
<dbReference type="GO" id="GO:1904047">
    <property type="term" value="F:S-adenosyl-L-methionine binding"/>
    <property type="evidence" value="ECO:0007669"/>
    <property type="project" value="TreeGrafter"/>
</dbReference>
<dbReference type="Pfam" id="PF08241">
    <property type="entry name" value="Methyltransf_11"/>
    <property type="match status" value="1"/>
</dbReference>
<accession>A0A7K3M8A5</accession>
<dbReference type="Proteomes" id="UP000460435">
    <property type="component" value="Unassembled WGS sequence"/>
</dbReference>
<dbReference type="GO" id="GO:0016594">
    <property type="term" value="F:glycine binding"/>
    <property type="evidence" value="ECO:0007669"/>
    <property type="project" value="TreeGrafter"/>
</dbReference>
<dbReference type="PROSITE" id="PS51600">
    <property type="entry name" value="SAM_GNMT"/>
    <property type="match status" value="1"/>
</dbReference>
<dbReference type="InterPro" id="IPR013216">
    <property type="entry name" value="Methyltransf_11"/>
</dbReference>
<comment type="similarity">
    <text evidence="1">Belongs to the methyltransferase superfamily.</text>
</comment>
<keyword evidence="4" id="KW-0949">S-adenosyl-L-methionine</keyword>
<dbReference type="InterPro" id="IPR014369">
    <property type="entry name" value="Gly/Sar_N_MeTrfase"/>
</dbReference>
<dbReference type="GO" id="GO:0051289">
    <property type="term" value="P:protein homotetramerization"/>
    <property type="evidence" value="ECO:0007669"/>
    <property type="project" value="TreeGrafter"/>
</dbReference>
<evidence type="ECO:0000256" key="5">
    <source>
        <dbReference type="ARBA" id="ARBA00060542"/>
    </source>
</evidence>
<reference evidence="9 10" key="1">
    <citation type="submission" date="2019-11" db="EMBL/GenBank/DDBJ databases">
        <authorList>
            <person name="Li X.-J."/>
            <person name="Feng X.-M."/>
        </authorList>
    </citation>
    <scope>NUCLEOTIDE SEQUENCE [LARGE SCALE GENOMIC DNA]</scope>
    <source>
        <strain evidence="9 10">XMNu-373</strain>
    </source>
</reference>
<dbReference type="Pfam" id="PF13649">
    <property type="entry name" value="Methyltransf_25"/>
    <property type="match status" value="1"/>
</dbReference>
<evidence type="ECO:0000313" key="9">
    <source>
        <dbReference type="EMBL" id="NDL59227.1"/>
    </source>
</evidence>
<dbReference type="FunFam" id="3.40.50.150:FF:000461">
    <property type="entry name" value="Sarcosine/dimethylglycine N-methyltransferase"/>
    <property type="match status" value="1"/>
</dbReference>
<dbReference type="GO" id="GO:0006111">
    <property type="term" value="P:regulation of gluconeogenesis"/>
    <property type="evidence" value="ECO:0007669"/>
    <property type="project" value="TreeGrafter"/>
</dbReference>
<dbReference type="PANTHER" id="PTHR16458:SF2">
    <property type="entry name" value="GLYCINE N-METHYLTRANSFERASE"/>
    <property type="match status" value="1"/>
</dbReference>
<dbReference type="GO" id="GO:0006730">
    <property type="term" value="P:one-carbon metabolic process"/>
    <property type="evidence" value="ECO:0007669"/>
    <property type="project" value="TreeGrafter"/>
</dbReference>
<dbReference type="GO" id="GO:1901052">
    <property type="term" value="P:sarcosine metabolic process"/>
    <property type="evidence" value="ECO:0007669"/>
    <property type="project" value="TreeGrafter"/>
</dbReference>
<dbReference type="GO" id="GO:0019286">
    <property type="term" value="P:glycine betaine biosynthetic process from glycine"/>
    <property type="evidence" value="ECO:0007669"/>
    <property type="project" value="UniProtKB-ARBA"/>
</dbReference>
<feature type="compositionally biased region" description="Basic and acidic residues" evidence="6">
    <location>
        <begin position="1"/>
        <end position="19"/>
    </location>
</feature>
<dbReference type="GO" id="GO:0032259">
    <property type="term" value="P:methylation"/>
    <property type="evidence" value="ECO:0007669"/>
    <property type="project" value="UniProtKB-KW"/>
</dbReference>
<protein>
    <submittedName>
        <fullName evidence="9">Methyltransferase domain-containing protein</fullName>
    </submittedName>
</protein>
<name>A0A7K3M8A5_9ACTN</name>
<dbReference type="Gene3D" id="3.40.50.150">
    <property type="entry name" value="Vaccinia Virus protein VP39"/>
    <property type="match status" value="2"/>
</dbReference>
<feature type="domain" description="Methyltransferase type 11" evidence="7">
    <location>
        <begin position="363"/>
        <end position="461"/>
    </location>
</feature>
<keyword evidence="2 9" id="KW-0489">Methyltransferase</keyword>
<organism evidence="9 10">
    <name type="scientific">Phytoactinopolyspora mesophila</name>
    <dbReference type="NCBI Taxonomy" id="2650750"/>
    <lineage>
        <taxon>Bacteria</taxon>
        <taxon>Bacillati</taxon>
        <taxon>Actinomycetota</taxon>
        <taxon>Actinomycetes</taxon>
        <taxon>Jiangellales</taxon>
        <taxon>Jiangellaceae</taxon>
        <taxon>Phytoactinopolyspora</taxon>
    </lineage>
</organism>
<dbReference type="CDD" id="cd02440">
    <property type="entry name" value="AdoMet_MTases"/>
    <property type="match status" value="2"/>
</dbReference>
<dbReference type="GO" id="GO:0046500">
    <property type="term" value="P:S-adenosylmethionine metabolic process"/>
    <property type="evidence" value="ECO:0007669"/>
    <property type="project" value="TreeGrafter"/>
</dbReference>
<dbReference type="EMBL" id="WLZY01000007">
    <property type="protein sequence ID" value="NDL59227.1"/>
    <property type="molecule type" value="Genomic_DNA"/>
</dbReference>
<dbReference type="AlphaFoldDB" id="A0A7K3M8A5"/>
<dbReference type="InterPro" id="IPR041698">
    <property type="entry name" value="Methyltransf_25"/>
</dbReference>
<evidence type="ECO:0000259" key="8">
    <source>
        <dbReference type="Pfam" id="PF13649"/>
    </source>
</evidence>
<gene>
    <name evidence="9" type="ORF">F7O44_19335</name>
</gene>